<proteinExistence type="predicted"/>
<dbReference type="AlphaFoldDB" id="A0A813IEN9"/>
<evidence type="ECO:0000259" key="2">
    <source>
        <dbReference type="Pfam" id="PF14308"/>
    </source>
</evidence>
<dbReference type="Pfam" id="PF14308">
    <property type="entry name" value="DnaJ-X"/>
    <property type="match status" value="1"/>
</dbReference>
<organism evidence="3 4">
    <name type="scientific">Polarella glacialis</name>
    <name type="common">Dinoflagellate</name>
    <dbReference type="NCBI Taxonomy" id="89957"/>
    <lineage>
        <taxon>Eukaryota</taxon>
        <taxon>Sar</taxon>
        <taxon>Alveolata</taxon>
        <taxon>Dinophyceae</taxon>
        <taxon>Suessiales</taxon>
        <taxon>Suessiaceae</taxon>
        <taxon>Polarella</taxon>
    </lineage>
</organism>
<evidence type="ECO:0000313" key="4">
    <source>
        <dbReference type="Proteomes" id="UP000626109"/>
    </source>
</evidence>
<dbReference type="Proteomes" id="UP000626109">
    <property type="component" value="Unassembled WGS sequence"/>
</dbReference>
<dbReference type="InterPro" id="IPR026894">
    <property type="entry name" value="DnaJ_X"/>
</dbReference>
<comment type="caution">
    <text evidence="3">The sequence shown here is derived from an EMBL/GenBank/DDBJ whole genome shotgun (WGS) entry which is preliminary data.</text>
</comment>
<accession>A0A813IEN9</accession>
<dbReference type="PANTHER" id="PTHR44094">
    <property type="entry name" value="DNAJ HEAT SHOCK N-TERMINAL DOMAIN-CONTAINING PROTEIN"/>
    <property type="match status" value="1"/>
</dbReference>
<feature type="non-terminal residue" evidence="3">
    <location>
        <position position="371"/>
    </location>
</feature>
<dbReference type="PANTHER" id="PTHR44094:SF8">
    <property type="entry name" value="DNAJ HEAT SHOCK N-TERMINAL DOMAIN-CONTAINING PROTEIN-RELATED"/>
    <property type="match status" value="1"/>
</dbReference>
<sequence length="371" mass="41070">LTEAYQVLWDPQLRSKYDRQGKLGLKEGLFDKVDASVFFGLLFASQAFEPWVGELQMATQVEQMAKMADLAGMRGKSSVQGSQEMMKQRAAISKKLRQQRLRREVQCACHLRQKLDSWSLDPPDDVRFDAWRDARLEASSLARSQHGPELLIALGKAYRLQSQISLASQRAEPVSWTKKAVALTRRGILKWRYRGSFLKTLAGSLPCLKKVFDMAPKGTKAAELTDEQKQQIAKAAMDEALPRFLLIAWSLVIQDVNCTAQAVAKLLLSDTSVAAEVRRHRARALGRLGKIFLEEGLHARGSGDAEKQGDAQTKLREALAGSVRSKGSSQPATRASQTAQATRRNALHRGTAAQHSSHRAVLVAVNTPSFL</sequence>
<gene>
    <name evidence="3" type="ORF">PGLA2088_LOCUS9068</name>
</gene>
<feature type="domain" description="DNAJ-containing protein X-domain" evidence="2">
    <location>
        <begin position="102"/>
        <end position="295"/>
    </location>
</feature>
<dbReference type="EMBL" id="CAJNNW010009913">
    <property type="protein sequence ID" value="CAE8651469.1"/>
    <property type="molecule type" value="Genomic_DNA"/>
</dbReference>
<feature type="compositionally biased region" description="Low complexity" evidence="1">
    <location>
        <begin position="328"/>
        <end position="344"/>
    </location>
</feature>
<reference evidence="3" key="1">
    <citation type="submission" date="2021-02" db="EMBL/GenBank/DDBJ databases">
        <authorList>
            <person name="Dougan E. K."/>
            <person name="Rhodes N."/>
            <person name="Thang M."/>
            <person name="Chan C."/>
        </authorList>
    </citation>
    <scope>NUCLEOTIDE SEQUENCE</scope>
</reference>
<protein>
    <recommendedName>
        <fullName evidence="2">DNAJ-containing protein X-domain domain-containing protein</fullName>
    </recommendedName>
</protein>
<feature type="region of interest" description="Disordered" evidence="1">
    <location>
        <begin position="321"/>
        <end position="359"/>
    </location>
</feature>
<dbReference type="InterPro" id="IPR052423">
    <property type="entry name" value="EMIR"/>
</dbReference>
<name>A0A813IEN9_POLGL</name>
<evidence type="ECO:0000313" key="3">
    <source>
        <dbReference type="EMBL" id="CAE8651469.1"/>
    </source>
</evidence>
<evidence type="ECO:0000256" key="1">
    <source>
        <dbReference type="SAM" id="MobiDB-lite"/>
    </source>
</evidence>